<reference evidence="3" key="1">
    <citation type="submission" date="2017-02" db="UniProtKB">
        <authorList>
            <consortium name="WormBaseParasite"/>
        </authorList>
    </citation>
    <scope>IDENTIFICATION</scope>
</reference>
<gene>
    <name evidence="1" type="ORF">TCLT_LOCUS3234</name>
</gene>
<dbReference type="EMBL" id="UYYF01001158">
    <property type="protein sequence ID" value="VDM99603.1"/>
    <property type="molecule type" value="Genomic_DNA"/>
</dbReference>
<proteinExistence type="predicted"/>
<evidence type="ECO:0000313" key="2">
    <source>
        <dbReference type="Proteomes" id="UP000276776"/>
    </source>
</evidence>
<reference evidence="1 2" key="2">
    <citation type="submission" date="2018-11" db="EMBL/GenBank/DDBJ databases">
        <authorList>
            <consortium name="Pathogen Informatics"/>
        </authorList>
    </citation>
    <scope>NUCLEOTIDE SEQUENCE [LARGE SCALE GENOMIC DNA]</scope>
</reference>
<dbReference type="AlphaFoldDB" id="A0A0N5CSN3"/>
<accession>A0A0N5CSN3</accession>
<sequence>MAEGVDSKGRVLPRQMIRIQRTEPEENVVRTELRYVIYQSKRHLDDKALYEAELKNTLKDNVVSEAVQCLMKKYAEMNSGYALPPHVPTIDATKFAKKLPEEEIQTSPTSPTSPKYISDKEWIAEAYRRLQMVAKRVQNIEKSATLIGPEFSHFQAQLTSLLTDLEERKRAGASPDAIYNDEYFCEKLEQLQQFAAKTACFNRAGSVAYSEMAVTLGVKHICIHRRLRASHEAVACSPLPNPKCDCLSKI</sequence>
<evidence type="ECO:0000313" key="3">
    <source>
        <dbReference type="WBParaSite" id="TCLT_0000323801-mRNA-1"/>
    </source>
</evidence>
<dbReference type="WBParaSite" id="TCLT_0000323801-mRNA-1">
    <property type="protein sequence ID" value="TCLT_0000323801-mRNA-1"/>
    <property type="gene ID" value="TCLT_0000323801"/>
</dbReference>
<keyword evidence="2" id="KW-1185">Reference proteome</keyword>
<protein>
    <submittedName>
        <fullName evidence="3">SKA2 domain-containing protein</fullName>
    </submittedName>
</protein>
<dbReference type="STRING" id="103827.A0A0N5CSN3"/>
<dbReference type="OrthoDB" id="5837407at2759"/>
<dbReference type="Proteomes" id="UP000276776">
    <property type="component" value="Unassembled WGS sequence"/>
</dbReference>
<evidence type="ECO:0000313" key="1">
    <source>
        <dbReference type="EMBL" id="VDM99603.1"/>
    </source>
</evidence>
<dbReference type="OMA" id="AVHCLMK"/>
<organism evidence="3">
    <name type="scientific">Thelazia callipaeda</name>
    <name type="common">Oriental eyeworm</name>
    <name type="synonym">Parasitic nematode</name>
    <dbReference type="NCBI Taxonomy" id="103827"/>
    <lineage>
        <taxon>Eukaryota</taxon>
        <taxon>Metazoa</taxon>
        <taxon>Ecdysozoa</taxon>
        <taxon>Nematoda</taxon>
        <taxon>Chromadorea</taxon>
        <taxon>Rhabditida</taxon>
        <taxon>Spirurina</taxon>
        <taxon>Spiruromorpha</taxon>
        <taxon>Thelazioidea</taxon>
        <taxon>Thelaziidae</taxon>
        <taxon>Thelazia</taxon>
    </lineage>
</organism>
<name>A0A0N5CSN3_THECL</name>